<reference evidence="2 3" key="1">
    <citation type="submission" date="2018-03" db="EMBL/GenBank/DDBJ databases">
        <title>Genomic Encyclopedia of Archaeal and Bacterial Type Strains, Phase II (KMG-II): from individual species to whole genera.</title>
        <authorList>
            <person name="Goeker M."/>
        </authorList>
    </citation>
    <scope>NUCLEOTIDE SEQUENCE [LARGE SCALE GENOMIC DNA]</scope>
    <source>
        <strain evidence="2 3">DSM 18107</strain>
    </source>
</reference>
<gene>
    <name evidence="2" type="ORF">CLV42_11868</name>
</gene>
<dbReference type="AlphaFoldDB" id="A0A2P8FNP4"/>
<evidence type="ECO:0000259" key="1">
    <source>
        <dbReference type="PROSITE" id="PS51725"/>
    </source>
</evidence>
<keyword evidence="2" id="KW-0503">Monooxygenase</keyword>
<dbReference type="InterPro" id="IPR050744">
    <property type="entry name" value="AI-2_Isomerase_LsrG"/>
</dbReference>
<keyword evidence="3" id="KW-1185">Reference proteome</keyword>
<dbReference type="PROSITE" id="PS51725">
    <property type="entry name" value="ABM"/>
    <property type="match status" value="1"/>
</dbReference>
<dbReference type="SUPFAM" id="SSF54909">
    <property type="entry name" value="Dimeric alpha+beta barrel"/>
    <property type="match status" value="2"/>
</dbReference>
<dbReference type="Gene3D" id="3.30.70.100">
    <property type="match status" value="1"/>
</dbReference>
<dbReference type="Proteomes" id="UP000240978">
    <property type="component" value="Unassembled WGS sequence"/>
</dbReference>
<sequence>MLKRWRTTVLSFIGTCRKRTAVRPSDNAIAVVLKQYQVKTFWQNKIGEVLSAYVLSSGRAPGNIMAEAYYEQGDAAIIWVIERWSNEAFYKMNSKSAAAKMVNGLAELGLAELVEIVFLEDLEGISREAPRDDDQPLTIMLLADLKAGTEDRFRSINQEMISAFRKESGLLVFTLSRMVHHKTRFVIYKKFRNLNAFQHHLKDPAVQPVLEFLQTAVKEPPFEKGYHHLIQLAPL</sequence>
<dbReference type="PANTHER" id="PTHR33336:SF15">
    <property type="entry name" value="ABM DOMAIN-CONTAINING PROTEIN"/>
    <property type="match status" value="1"/>
</dbReference>
<keyword evidence="2" id="KW-0560">Oxidoreductase</keyword>
<proteinExistence type="predicted"/>
<evidence type="ECO:0000313" key="2">
    <source>
        <dbReference type="EMBL" id="PSL23351.1"/>
    </source>
</evidence>
<name>A0A2P8FNP4_9BACT</name>
<dbReference type="EMBL" id="PYGK01000018">
    <property type="protein sequence ID" value="PSL23351.1"/>
    <property type="molecule type" value="Genomic_DNA"/>
</dbReference>
<dbReference type="InterPro" id="IPR007138">
    <property type="entry name" value="ABM_dom"/>
</dbReference>
<accession>A0A2P8FNP4</accession>
<dbReference type="GO" id="GO:0004497">
    <property type="term" value="F:monooxygenase activity"/>
    <property type="evidence" value="ECO:0007669"/>
    <property type="project" value="UniProtKB-KW"/>
</dbReference>
<protein>
    <submittedName>
        <fullName evidence="2">Quinol monooxygenase YgiN</fullName>
    </submittedName>
</protein>
<feature type="domain" description="ABM" evidence="1">
    <location>
        <begin position="137"/>
        <end position="229"/>
    </location>
</feature>
<dbReference type="PANTHER" id="PTHR33336">
    <property type="entry name" value="QUINOL MONOOXYGENASE YGIN-RELATED"/>
    <property type="match status" value="1"/>
</dbReference>
<organism evidence="2 3">
    <name type="scientific">Chitinophaga ginsengisoli</name>
    <dbReference type="NCBI Taxonomy" id="363837"/>
    <lineage>
        <taxon>Bacteria</taxon>
        <taxon>Pseudomonadati</taxon>
        <taxon>Bacteroidota</taxon>
        <taxon>Chitinophagia</taxon>
        <taxon>Chitinophagales</taxon>
        <taxon>Chitinophagaceae</taxon>
        <taxon>Chitinophaga</taxon>
    </lineage>
</organism>
<dbReference type="InterPro" id="IPR011008">
    <property type="entry name" value="Dimeric_a/b-barrel"/>
</dbReference>
<dbReference type="Pfam" id="PF03992">
    <property type="entry name" value="ABM"/>
    <property type="match status" value="1"/>
</dbReference>
<comment type="caution">
    <text evidence="2">The sequence shown here is derived from an EMBL/GenBank/DDBJ whole genome shotgun (WGS) entry which is preliminary data.</text>
</comment>
<evidence type="ECO:0000313" key="3">
    <source>
        <dbReference type="Proteomes" id="UP000240978"/>
    </source>
</evidence>